<sequence length="328" mass="38891">MKPIGGYFELELNQQQKNWHPNANLTLKSGRSCLQFLIKSQSLKQVFIPYYTCDALIEPLENYNVNYSFYELNEKLEIKADNLVVNPNDILIYINYFGLKNKYLETLVKKHNKQLWVDNTQSFFYQPKMKTSVYFNSARKFFGVPDGAYLYTPDNIYLSSLNNLKRNQNYRCEHLLLRHQGILEEGYKIFQDNEKLNGDEIALISELSEIILSQIDYNDVAQKRCQNYLYLDQILGSHNQLSSEVIKLDNNSIPFCYPYLPVKSIKHEYFWEKLIFVPILWRECVNRITEGFEWEKHLTSQLLPLPIDQRYSFEEMDLIIKAIMDYGQ</sequence>
<name>K9Z413_CYAAP</name>
<dbReference type="Proteomes" id="UP000010480">
    <property type="component" value="Chromosome"/>
</dbReference>
<dbReference type="RefSeq" id="WP_015219039.1">
    <property type="nucleotide sequence ID" value="NC_019776.1"/>
</dbReference>
<dbReference type="eggNOG" id="COG0399">
    <property type="taxonomic scope" value="Bacteria"/>
</dbReference>
<evidence type="ECO:0000313" key="1">
    <source>
        <dbReference type="EMBL" id="AFZ53310.1"/>
    </source>
</evidence>
<dbReference type="OrthoDB" id="8955051at2"/>
<dbReference type="HOGENOM" id="CLU_059313_0_0_3"/>
<dbReference type="InterPro" id="IPR015424">
    <property type="entry name" value="PyrdxlP-dep_Trfase"/>
</dbReference>
<dbReference type="PATRIC" id="fig|755178.3.peg.1256"/>
<dbReference type="STRING" id="755178.Cyan10605_1191"/>
<evidence type="ECO:0000313" key="2">
    <source>
        <dbReference type="Proteomes" id="UP000010480"/>
    </source>
</evidence>
<organism evidence="1 2">
    <name type="scientific">Cyanobacterium aponinum (strain PCC 10605)</name>
    <dbReference type="NCBI Taxonomy" id="755178"/>
    <lineage>
        <taxon>Bacteria</taxon>
        <taxon>Bacillati</taxon>
        <taxon>Cyanobacteriota</taxon>
        <taxon>Cyanophyceae</taxon>
        <taxon>Oscillatoriophycideae</taxon>
        <taxon>Chroococcales</taxon>
        <taxon>Geminocystaceae</taxon>
        <taxon>Cyanobacterium</taxon>
    </lineage>
</organism>
<accession>K9Z413</accession>
<dbReference type="EMBL" id="CP003947">
    <property type="protein sequence ID" value="AFZ53310.1"/>
    <property type="molecule type" value="Genomic_DNA"/>
</dbReference>
<dbReference type="Gene3D" id="3.40.640.10">
    <property type="entry name" value="Type I PLP-dependent aspartate aminotransferase-like (Major domain)"/>
    <property type="match status" value="1"/>
</dbReference>
<dbReference type="InterPro" id="IPR015421">
    <property type="entry name" value="PyrdxlP-dep_Trfase_major"/>
</dbReference>
<dbReference type="KEGG" id="can:Cyan10605_1191"/>
<dbReference type="AlphaFoldDB" id="K9Z413"/>
<reference evidence="2" key="1">
    <citation type="journal article" date="2013" name="Proc. Natl. Acad. Sci. U.S.A.">
        <title>Improving the coverage of the cyanobacterial phylum using diversity-driven genome sequencing.</title>
        <authorList>
            <person name="Shih P.M."/>
            <person name="Wu D."/>
            <person name="Latifi A."/>
            <person name="Axen S.D."/>
            <person name="Fewer D.P."/>
            <person name="Talla E."/>
            <person name="Calteau A."/>
            <person name="Cai F."/>
            <person name="Tandeau de Marsac N."/>
            <person name="Rippka R."/>
            <person name="Herdman M."/>
            <person name="Sivonen K."/>
            <person name="Coursin T."/>
            <person name="Laurent T."/>
            <person name="Goodwin L."/>
            <person name="Nolan M."/>
            <person name="Davenport K.W."/>
            <person name="Han C.S."/>
            <person name="Rubin E.M."/>
            <person name="Eisen J.A."/>
            <person name="Woyke T."/>
            <person name="Gugger M."/>
            <person name="Kerfeld C.A."/>
        </authorList>
    </citation>
    <scope>NUCLEOTIDE SEQUENCE [LARGE SCALE GENOMIC DNA]</scope>
    <source>
        <strain evidence="2">PCC 10605</strain>
    </source>
</reference>
<protein>
    <recommendedName>
        <fullName evidence="3">DegT/DnrJ/EryC1/StrS aminotransferase</fullName>
    </recommendedName>
</protein>
<dbReference type="SUPFAM" id="SSF53383">
    <property type="entry name" value="PLP-dependent transferases"/>
    <property type="match status" value="1"/>
</dbReference>
<evidence type="ECO:0008006" key="3">
    <source>
        <dbReference type="Google" id="ProtNLM"/>
    </source>
</evidence>
<keyword evidence="2" id="KW-1185">Reference proteome</keyword>
<gene>
    <name evidence="1" type="ordered locus">Cyan10605_1191</name>
</gene>
<proteinExistence type="predicted"/>